<evidence type="ECO:0000256" key="2">
    <source>
        <dbReference type="SAM" id="Phobius"/>
    </source>
</evidence>
<dbReference type="SUPFAM" id="SSF52833">
    <property type="entry name" value="Thioredoxin-like"/>
    <property type="match status" value="1"/>
</dbReference>
<organism evidence="4 5">
    <name type="scientific">Trueperella bonasi</name>
    <dbReference type="NCBI Taxonomy" id="312286"/>
    <lineage>
        <taxon>Bacteria</taxon>
        <taxon>Bacillati</taxon>
        <taxon>Actinomycetota</taxon>
        <taxon>Actinomycetes</taxon>
        <taxon>Actinomycetales</taxon>
        <taxon>Actinomycetaceae</taxon>
        <taxon>Trueperella</taxon>
    </lineage>
</organism>
<dbReference type="Proteomes" id="UP001243212">
    <property type="component" value="Unassembled WGS sequence"/>
</dbReference>
<dbReference type="InterPro" id="IPR012336">
    <property type="entry name" value="Thioredoxin-like_fold"/>
</dbReference>
<dbReference type="Pfam" id="PF13462">
    <property type="entry name" value="Thioredoxin_4"/>
    <property type="match status" value="1"/>
</dbReference>
<keyword evidence="2" id="KW-1133">Transmembrane helix</keyword>
<sequence>MADTNRATNSQGKPVTKKERREIAREKARILREQEEKRKKRNRTLAVFGGVIGLVLIIFAIMQIFGNDKADFDGEVRPAELANVTDDYGIDIDENGAAGSPVPDAGLFSVYSDYTCSGCIHLETASAENYRNLTSSGQMALRFYPVATLGNDISSNMAAAMFYVATYAPEQAFAFNEALFDQAYTTVIKRGPAPSETDIAEIAASVGVPADVVADLPASISSDDWQTVTDEATDAFRAKGYSGTPTLEVNGEENTAWLENGDVASVMQLAIDAGAPEN</sequence>
<dbReference type="Gene3D" id="3.40.30.10">
    <property type="entry name" value="Glutaredoxin"/>
    <property type="match status" value="1"/>
</dbReference>
<gene>
    <name evidence="4" type="ORF">J2S70_000778</name>
</gene>
<keyword evidence="2" id="KW-0472">Membrane</keyword>
<proteinExistence type="predicted"/>
<name>A0ABT9NFN3_9ACTO</name>
<reference evidence="4 5" key="1">
    <citation type="submission" date="2023-07" db="EMBL/GenBank/DDBJ databases">
        <title>Sequencing the genomes of 1000 actinobacteria strains.</title>
        <authorList>
            <person name="Klenk H.-P."/>
        </authorList>
    </citation>
    <scope>NUCLEOTIDE SEQUENCE [LARGE SCALE GENOMIC DNA]</scope>
    <source>
        <strain evidence="4 5">DSM 17163</strain>
    </source>
</reference>
<dbReference type="EMBL" id="JAUSQX010000001">
    <property type="protein sequence ID" value="MDP9806196.1"/>
    <property type="molecule type" value="Genomic_DNA"/>
</dbReference>
<keyword evidence="2" id="KW-0812">Transmembrane</keyword>
<evidence type="ECO:0000256" key="1">
    <source>
        <dbReference type="SAM" id="MobiDB-lite"/>
    </source>
</evidence>
<keyword evidence="5" id="KW-1185">Reference proteome</keyword>
<feature type="region of interest" description="Disordered" evidence="1">
    <location>
        <begin position="1"/>
        <end position="23"/>
    </location>
</feature>
<dbReference type="InterPro" id="IPR036249">
    <property type="entry name" value="Thioredoxin-like_sf"/>
</dbReference>
<dbReference type="RefSeq" id="WP_307682431.1">
    <property type="nucleotide sequence ID" value="NZ_JAUSQX010000001.1"/>
</dbReference>
<comment type="caution">
    <text evidence="4">The sequence shown here is derived from an EMBL/GenBank/DDBJ whole genome shotgun (WGS) entry which is preliminary data.</text>
</comment>
<protein>
    <recommendedName>
        <fullName evidence="3">Thioredoxin-like fold domain-containing protein</fullName>
    </recommendedName>
</protein>
<feature type="transmembrane region" description="Helical" evidence="2">
    <location>
        <begin position="45"/>
        <end position="65"/>
    </location>
</feature>
<evidence type="ECO:0000313" key="5">
    <source>
        <dbReference type="Proteomes" id="UP001243212"/>
    </source>
</evidence>
<feature type="compositionally biased region" description="Polar residues" evidence="1">
    <location>
        <begin position="1"/>
        <end position="13"/>
    </location>
</feature>
<evidence type="ECO:0000313" key="4">
    <source>
        <dbReference type="EMBL" id="MDP9806196.1"/>
    </source>
</evidence>
<evidence type="ECO:0000259" key="3">
    <source>
        <dbReference type="Pfam" id="PF13462"/>
    </source>
</evidence>
<accession>A0ABT9NFN3</accession>
<feature type="domain" description="Thioredoxin-like fold" evidence="3">
    <location>
        <begin position="109"/>
        <end position="253"/>
    </location>
</feature>